<feature type="compositionally biased region" description="Polar residues" evidence="1">
    <location>
        <begin position="31"/>
        <end position="40"/>
    </location>
</feature>
<feature type="compositionally biased region" description="Basic and acidic residues" evidence="1">
    <location>
        <begin position="21"/>
        <end position="30"/>
    </location>
</feature>
<accession>A0A8H7C753</accession>
<reference evidence="2 3" key="1">
    <citation type="journal article" name="Sci. Rep.">
        <title>Telomere-to-telomere assembled and centromere annotated genomes of the two main subspecies of the button mushroom Agaricus bisporus reveal especially polymorphic chromosome ends.</title>
        <authorList>
            <person name="Sonnenberg A.S.M."/>
            <person name="Sedaghat-Telgerd N."/>
            <person name="Lavrijssen B."/>
            <person name="Ohm R.A."/>
            <person name="Hendrickx P.M."/>
            <person name="Scholtmeijer K."/>
            <person name="Baars J.J.P."/>
            <person name="van Peer A."/>
        </authorList>
    </citation>
    <scope>NUCLEOTIDE SEQUENCE [LARGE SCALE GENOMIC DNA]</scope>
    <source>
        <strain evidence="2 3">H119_p4</strain>
    </source>
</reference>
<organism evidence="2 3">
    <name type="scientific">Agaricus bisporus var. burnettii</name>
    <dbReference type="NCBI Taxonomy" id="192524"/>
    <lineage>
        <taxon>Eukaryota</taxon>
        <taxon>Fungi</taxon>
        <taxon>Dikarya</taxon>
        <taxon>Basidiomycota</taxon>
        <taxon>Agaricomycotina</taxon>
        <taxon>Agaricomycetes</taxon>
        <taxon>Agaricomycetidae</taxon>
        <taxon>Agaricales</taxon>
        <taxon>Agaricineae</taxon>
        <taxon>Agaricaceae</taxon>
        <taxon>Agaricus</taxon>
    </lineage>
</organism>
<dbReference type="AlphaFoldDB" id="A0A8H7C753"/>
<feature type="region of interest" description="Disordered" evidence="1">
    <location>
        <begin position="21"/>
        <end position="40"/>
    </location>
</feature>
<gene>
    <name evidence="2" type="ORF">Agabi119p4_8464</name>
</gene>
<proteinExistence type="predicted"/>
<comment type="caution">
    <text evidence="2">The sequence shown here is derived from an EMBL/GenBank/DDBJ whole genome shotgun (WGS) entry which is preliminary data.</text>
</comment>
<evidence type="ECO:0000256" key="1">
    <source>
        <dbReference type="SAM" id="MobiDB-lite"/>
    </source>
</evidence>
<evidence type="ECO:0000313" key="3">
    <source>
        <dbReference type="Proteomes" id="UP000629468"/>
    </source>
</evidence>
<protein>
    <submittedName>
        <fullName evidence="2">Uncharacterized protein</fullName>
    </submittedName>
</protein>
<name>A0A8H7C753_AGABI</name>
<sequence length="151" mass="16910">MLELATAVEECTAILEEHREELKEVQRQSPDENGSPSSEAEFQMVQEKWLAFLKTSGLFAYIWHILEEKMEGPDDSDEPAIMPNNPMTPTMLKVSIVAALMRQAPTLLVLGDCIIKDQKYGGNNAHLSWFIIYTGGPSAVARFAVMLKVRN</sequence>
<dbReference type="EMBL" id="JABXXO010000011">
    <property type="protein sequence ID" value="KAF7763927.1"/>
    <property type="molecule type" value="Genomic_DNA"/>
</dbReference>
<evidence type="ECO:0000313" key="2">
    <source>
        <dbReference type="EMBL" id="KAF7763927.1"/>
    </source>
</evidence>
<dbReference type="Proteomes" id="UP000629468">
    <property type="component" value="Unassembled WGS sequence"/>
</dbReference>